<gene>
    <name evidence="2" type="ordered locus">Ta0702</name>
</gene>
<name>Q9HK99_THEAC</name>
<evidence type="ECO:0000259" key="1">
    <source>
        <dbReference type="Pfam" id="PF00534"/>
    </source>
</evidence>
<reference evidence="2 3" key="1">
    <citation type="journal article" date="2000" name="Nature">
        <title>The genome sequence of the thermoacidophilic scavenger Thermoplasma acidophilum.</title>
        <authorList>
            <person name="Ruepp A."/>
            <person name="Graml W."/>
            <person name="Santos-Martinez M.L."/>
            <person name="Koretke K.K."/>
            <person name="Volker C."/>
            <person name="Mewes H.W."/>
            <person name="Frishman D."/>
            <person name="Stocker S."/>
            <person name="Lupas A.N."/>
            <person name="Baumeister W."/>
        </authorList>
    </citation>
    <scope>NUCLEOTIDE SEQUENCE [LARGE SCALE GENOMIC DNA]</scope>
    <source>
        <strain evidence="3">ATCC 25905 / DSM 1728 / JCM 9062 / NBRC 15155 / AMRC-C165</strain>
    </source>
</reference>
<proteinExistence type="predicted"/>
<dbReference type="Proteomes" id="UP000001024">
    <property type="component" value="Chromosome"/>
</dbReference>
<evidence type="ECO:0000313" key="2">
    <source>
        <dbReference type="EMBL" id="CAC11840.1"/>
    </source>
</evidence>
<dbReference type="AlphaFoldDB" id="Q9HK99"/>
<dbReference type="eggNOG" id="arCOG01403">
    <property type="taxonomic scope" value="Archaea"/>
</dbReference>
<dbReference type="HOGENOM" id="CLU_932629_0_0_2"/>
<dbReference type="PaxDb" id="273075-Ta0702"/>
<organism evidence="2 3">
    <name type="scientific">Thermoplasma acidophilum (strain ATCC 25905 / DSM 1728 / JCM 9062 / NBRC 15155 / AMRC-C165)</name>
    <dbReference type="NCBI Taxonomy" id="273075"/>
    <lineage>
        <taxon>Archaea</taxon>
        <taxon>Methanobacteriati</taxon>
        <taxon>Thermoplasmatota</taxon>
        <taxon>Thermoplasmata</taxon>
        <taxon>Thermoplasmatales</taxon>
        <taxon>Thermoplasmataceae</taxon>
        <taxon>Thermoplasma</taxon>
    </lineage>
</organism>
<dbReference type="Pfam" id="PF00534">
    <property type="entry name" value="Glycos_transf_1"/>
    <property type="match status" value="1"/>
</dbReference>
<accession>Q9HK99</accession>
<dbReference type="FunCoup" id="Q9HK99">
    <property type="interactions" value="82"/>
</dbReference>
<dbReference type="KEGG" id="tac:Ta0702"/>
<dbReference type="EnsemblBacteria" id="CAC11840">
    <property type="protein sequence ID" value="CAC11840"/>
    <property type="gene ID" value="CAC11840"/>
</dbReference>
<feature type="domain" description="Glycosyl transferase family 1" evidence="1">
    <location>
        <begin position="126"/>
        <end position="262"/>
    </location>
</feature>
<dbReference type="STRING" id="273075.gene:9571922"/>
<dbReference type="GO" id="GO:0016757">
    <property type="term" value="F:glycosyltransferase activity"/>
    <property type="evidence" value="ECO:0007669"/>
    <property type="project" value="InterPro"/>
</dbReference>
<dbReference type="SUPFAM" id="SSF53756">
    <property type="entry name" value="UDP-Glycosyltransferase/glycogen phosphorylase"/>
    <property type="match status" value="1"/>
</dbReference>
<keyword evidence="3" id="KW-1185">Reference proteome</keyword>
<dbReference type="CAZy" id="GT4">
    <property type="family name" value="Glycosyltransferase Family 4"/>
</dbReference>
<dbReference type="EMBL" id="AL445065">
    <property type="protein sequence ID" value="CAC11840.1"/>
    <property type="molecule type" value="Genomic_DNA"/>
</dbReference>
<dbReference type="PANTHER" id="PTHR12526">
    <property type="entry name" value="GLYCOSYLTRANSFERASE"/>
    <property type="match status" value="1"/>
</dbReference>
<sequence>MIEPFFKVTQGSPYAIRFIKFAIFRLYSNLLAQFLIKKGVIVYTGSNAGNFQYQQPPSIGKNKDKFNAISSIFNLVIKVIDNLSIFNRKSIILAIYNSKFTMLKYRIADAKFHIVIYPGLLPEIPKVIFNEKEDIIITISRIDPDKSLENLLEIIPNGDENHYIIGYLADKQYAEFLQKNLKNSHFIFNATDKQRNDLLRRAKILIHPAMYEAAGIVFMEAMSYGVIPIAHNSGGAPEIVPKQYLYDSLAEAREKIKKYLSEYNETHFNELRREASRFLISKFHESIESAFTECFIKN</sequence>
<evidence type="ECO:0000313" key="3">
    <source>
        <dbReference type="Proteomes" id="UP000001024"/>
    </source>
</evidence>
<protein>
    <recommendedName>
        <fullName evidence="1">Glycosyl transferase family 1 domain-containing protein</fullName>
    </recommendedName>
</protein>
<dbReference type="InParanoid" id="Q9HK99"/>
<dbReference type="Gene3D" id="3.40.50.2000">
    <property type="entry name" value="Glycogen Phosphorylase B"/>
    <property type="match status" value="1"/>
</dbReference>
<dbReference type="InterPro" id="IPR001296">
    <property type="entry name" value="Glyco_trans_1"/>
</dbReference>